<feature type="chain" id="PRO_5042838665" evidence="9">
    <location>
        <begin position="20"/>
        <end position="486"/>
    </location>
</feature>
<feature type="coiled-coil region" evidence="8">
    <location>
        <begin position="156"/>
        <end position="208"/>
    </location>
</feature>
<dbReference type="Gene3D" id="1.20.1600.10">
    <property type="entry name" value="Outer membrane efflux proteins (OEP)"/>
    <property type="match status" value="1"/>
</dbReference>
<name>A0AAP2GPB9_9BACT</name>
<evidence type="ECO:0000256" key="4">
    <source>
        <dbReference type="ARBA" id="ARBA00022452"/>
    </source>
</evidence>
<keyword evidence="4" id="KW-1134">Transmembrane beta strand</keyword>
<feature type="signal peptide" evidence="9">
    <location>
        <begin position="1"/>
        <end position="19"/>
    </location>
</feature>
<dbReference type="PANTHER" id="PTHR30026:SF20">
    <property type="entry name" value="OUTER MEMBRANE PROTEIN TOLC"/>
    <property type="match status" value="1"/>
</dbReference>
<evidence type="ECO:0000256" key="2">
    <source>
        <dbReference type="ARBA" id="ARBA00007613"/>
    </source>
</evidence>
<reference evidence="10 11" key="1">
    <citation type="submission" date="2021-05" db="EMBL/GenBank/DDBJ databases">
        <title>A Polyphasic approach of four new species of the genus Ohtaekwangia: Ohtaekwangia histidinii sp. nov., Ohtaekwangia cretensis sp. nov., Ohtaekwangia indiensis sp. nov., Ohtaekwangia reichenbachii sp. nov. from diverse environment.</title>
        <authorList>
            <person name="Octaviana S."/>
        </authorList>
    </citation>
    <scope>NUCLEOTIDE SEQUENCE [LARGE SCALE GENOMIC DNA]</scope>
    <source>
        <strain evidence="10 11">PWU4</strain>
    </source>
</reference>
<gene>
    <name evidence="10" type="ORF">KK083_12885</name>
</gene>
<keyword evidence="3" id="KW-0813">Transport</keyword>
<evidence type="ECO:0000313" key="11">
    <source>
        <dbReference type="Proteomes" id="UP001319200"/>
    </source>
</evidence>
<dbReference type="PANTHER" id="PTHR30026">
    <property type="entry name" value="OUTER MEMBRANE PROTEIN TOLC"/>
    <property type="match status" value="1"/>
</dbReference>
<dbReference type="GO" id="GO:0009279">
    <property type="term" value="C:cell outer membrane"/>
    <property type="evidence" value="ECO:0007669"/>
    <property type="project" value="UniProtKB-SubCell"/>
</dbReference>
<keyword evidence="6" id="KW-0472">Membrane</keyword>
<evidence type="ECO:0000256" key="7">
    <source>
        <dbReference type="ARBA" id="ARBA00023237"/>
    </source>
</evidence>
<dbReference type="GO" id="GO:1990281">
    <property type="term" value="C:efflux pump complex"/>
    <property type="evidence" value="ECO:0007669"/>
    <property type="project" value="TreeGrafter"/>
</dbReference>
<dbReference type="InterPro" id="IPR003423">
    <property type="entry name" value="OMP_efflux"/>
</dbReference>
<proteinExistence type="inferred from homology"/>
<comment type="similarity">
    <text evidence="2">Belongs to the outer membrane factor (OMF) (TC 1.B.17) family.</text>
</comment>
<evidence type="ECO:0000313" key="10">
    <source>
        <dbReference type="EMBL" id="MBT1697780.1"/>
    </source>
</evidence>
<comment type="subcellular location">
    <subcellularLocation>
        <location evidence="1">Cell outer membrane</location>
    </subcellularLocation>
</comment>
<dbReference type="Proteomes" id="UP001319200">
    <property type="component" value="Unassembled WGS sequence"/>
</dbReference>
<evidence type="ECO:0000256" key="3">
    <source>
        <dbReference type="ARBA" id="ARBA00022448"/>
    </source>
</evidence>
<dbReference type="InterPro" id="IPR051906">
    <property type="entry name" value="TolC-like"/>
</dbReference>
<keyword evidence="9" id="KW-0732">Signal</keyword>
<keyword evidence="7" id="KW-0998">Cell outer membrane</keyword>
<evidence type="ECO:0000256" key="1">
    <source>
        <dbReference type="ARBA" id="ARBA00004442"/>
    </source>
</evidence>
<comment type="caution">
    <text evidence="10">The sequence shown here is derived from an EMBL/GenBank/DDBJ whole genome shotgun (WGS) entry which is preliminary data.</text>
</comment>
<evidence type="ECO:0000256" key="9">
    <source>
        <dbReference type="SAM" id="SignalP"/>
    </source>
</evidence>
<organism evidence="10 11">
    <name type="scientific">Chryseosolibacter histidini</name>
    <dbReference type="NCBI Taxonomy" id="2782349"/>
    <lineage>
        <taxon>Bacteria</taxon>
        <taxon>Pseudomonadati</taxon>
        <taxon>Bacteroidota</taxon>
        <taxon>Cytophagia</taxon>
        <taxon>Cytophagales</taxon>
        <taxon>Chryseotaleaceae</taxon>
        <taxon>Chryseosolibacter</taxon>
    </lineage>
</organism>
<keyword evidence="5" id="KW-0812">Transmembrane</keyword>
<dbReference type="GO" id="GO:0015288">
    <property type="term" value="F:porin activity"/>
    <property type="evidence" value="ECO:0007669"/>
    <property type="project" value="TreeGrafter"/>
</dbReference>
<protein>
    <submittedName>
        <fullName evidence="10">TolC family protein</fullName>
    </submittedName>
</protein>
<keyword evidence="11" id="KW-1185">Reference proteome</keyword>
<evidence type="ECO:0000256" key="8">
    <source>
        <dbReference type="SAM" id="Coils"/>
    </source>
</evidence>
<accession>A0AAP2GPB9</accession>
<dbReference type="SUPFAM" id="SSF56954">
    <property type="entry name" value="Outer membrane efflux proteins (OEP)"/>
    <property type="match status" value="2"/>
</dbReference>
<evidence type="ECO:0000256" key="6">
    <source>
        <dbReference type="ARBA" id="ARBA00023136"/>
    </source>
</evidence>
<dbReference type="EMBL" id="JAHESF010000011">
    <property type="protein sequence ID" value="MBT1697780.1"/>
    <property type="molecule type" value="Genomic_DNA"/>
</dbReference>
<keyword evidence="8" id="KW-0175">Coiled coil</keyword>
<dbReference type="GO" id="GO:0015562">
    <property type="term" value="F:efflux transmembrane transporter activity"/>
    <property type="evidence" value="ECO:0007669"/>
    <property type="project" value="InterPro"/>
</dbReference>
<dbReference type="AlphaFoldDB" id="A0AAP2GPB9"/>
<dbReference type="Pfam" id="PF02321">
    <property type="entry name" value="OEP"/>
    <property type="match status" value="2"/>
</dbReference>
<evidence type="ECO:0000256" key="5">
    <source>
        <dbReference type="ARBA" id="ARBA00022692"/>
    </source>
</evidence>
<dbReference type="RefSeq" id="WP_254163653.1">
    <property type="nucleotide sequence ID" value="NZ_JAHESF010000011.1"/>
</dbReference>
<sequence length="486" mass="54176">MNKVLLFFLVCFLATNAFAQTSEGTAVKVWTLKECVDYALANNLDVQRSQYNVESAEINHLQSKMAMFPSLNGSISTGYNWGRSINPVTNEFTTQEIRSLSPNANSSVTLFNGLRIQNTIRQNARDHEASEQDLLKTKNDVALNVINLYINVIFNKELLENAKSQLSSSQEQLERTKKQVAAGALPLSNELNLDAQVATNELNVINNENSLNFSLLRLKQALQLPASTAMDVEVPDVSVEDLVIDQSSQQIFEIAKQTMPEIRSAELKVRSSYYAAKAARGNLYPRLSLSGSINSNYSSANDIARLIPDGGSEIQVVQIGYWDSNGTPMPVYRNNVIPTGSMSDGYGYRDQLSDNIFRSVGLTLTIPIFNGLQARAGVRRAVIAERVAEISAKQVHQTLRQNVETAFTDAVAASKSYNSSLRQVQAREEAYRITKQRFDIGAANYVEYRVAENDLFQGRSDLARAKYNFIFRKKLLDFYQGKPLGF</sequence>